<dbReference type="AlphaFoldDB" id="A0A0F9ADI6"/>
<dbReference type="PANTHER" id="PTHR43318">
    <property type="entry name" value="UDP-N-ACETYLGLUCOSAMINE 4,6-DEHYDRATASE"/>
    <property type="match status" value="1"/>
</dbReference>
<evidence type="ECO:0000256" key="1">
    <source>
        <dbReference type="ARBA" id="ARBA00007430"/>
    </source>
</evidence>
<comment type="caution">
    <text evidence="3">The sequence shown here is derived from an EMBL/GenBank/DDBJ whole genome shotgun (WGS) entry which is preliminary data.</text>
</comment>
<sequence length="260" mass="29110">ILGDIRDQQSIMDAIGHYRPDIVVHTAAQKHVKICEHNPMQTVLTNIHGTKHVVRACLANNVKVACFISTDKAVMPTTLYGMTKHIAERIWVNASKKSDSSTKFVGVRYGNILNSTGSLIPLYLRIMKESKHPIFPVTDKQMTRFFITFNQAIGLIIKTIIDEGRQYLLENCAINAPEIYTIDRDIFRIPKLPIMRIIDVADIFAEYSGGKVEIIGAFESEKLSESMVLGYDSSDGPFATSDEVRTILINEGLLPPKECL</sequence>
<dbReference type="Pfam" id="PF02719">
    <property type="entry name" value="Polysacc_synt_2"/>
    <property type="match status" value="1"/>
</dbReference>
<name>A0A0F9ADI6_9ZZZZ</name>
<dbReference type="InterPro" id="IPR051203">
    <property type="entry name" value="Polysaccharide_Synthase-Rel"/>
</dbReference>
<feature type="non-terminal residue" evidence="3">
    <location>
        <position position="1"/>
    </location>
</feature>
<proteinExistence type="inferred from homology"/>
<dbReference type="SUPFAM" id="SSF51735">
    <property type="entry name" value="NAD(P)-binding Rossmann-fold domains"/>
    <property type="match status" value="1"/>
</dbReference>
<evidence type="ECO:0000259" key="2">
    <source>
        <dbReference type="Pfam" id="PF02719"/>
    </source>
</evidence>
<dbReference type="Gene3D" id="3.40.50.720">
    <property type="entry name" value="NAD(P)-binding Rossmann-like Domain"/>
    <property type="match status" value="1"/>
</dbReference>
<gene>
    <name evidence="3" type="ORF">LCGC14_2925510</name>
</gene>
<protein>
    <recommendedName>
        <fullName evidence="2">Polysaccharide biosynthesis protein CapD-like domain-containing protein</fullName>
    </recommendedName>
</protein>
<reference evidence="3" key="1">
    <citation type="journal article" date="2015" name="Nature">
        <title>Complex archaea that bridge the gap between prokaryotes and eukaryotes.</title>
        <authorList>
            <person name="Spang A."/>
            <person name="Saw J.H."/>
            <person name="Jorgensen S.L."/>
            <person name="Zaremba-Niedzwiedzka K."/>
            <person name="Martijn J."/>
            <person name="Lind A.E."/>
            <person name="van Eijk R."/>
            <person name="Schleper C."/>
            <person name="Guy L."/>
            <person name="Ettema T.J."/>
        </authorList>
    </citation>
    <scope>NUCLEOTIDE SEQUENCE</scope>
</reference>
<comment type="similarity">
    <text evidence="1">Belongs to the polysaccharide synthase family.</text>
</comment>
<dbReference type="PANTHER" id="PTHR43318:SF2">
    <property type="entry name" value="UDP-N-ACETYLGLUCOSAMINE 4,6-DEHYDRATASE (INVERTING)"/>
    <property type="match status" value="1"/>
</dbReference>
<dbReference type="EMBL" id="LAZR01058259">
    <property type="protein sequence ID" value="KKK70286.1"/>
    <property type="molecule type" value="Genomic_DNA"/>
</dbReference>
<feature type="domain" description="Polysaccharide biosynthesis protein CapD-like" evidence="2">
    <location>
        <begin position="1"/>
        <end position="233"/>
    </location>
</feature>
<evidence type="ECO:0000313" key="3">
    <source>
        <dbReference type="EMBL" id="KKK70286.1"/>
    </source>
</evidence>
<dbReference type="InterPro" id="IPR036291">
    <property type="entry name" value="NAD(P)-bd_dom_sf"/>
</dbReference>
<dbReference type="InterPro" id="IPR003869">
    <property type="entry name" value="Polysac_CapD-like"/>
</dbReference>
<accession>A0A0F9ADI6</accession>
<organism evidence="3">
    <name type="scientific">marine sediment metagenome</name>
    <dbReference type="NCBI Taxonomy" id="412755"/>
    <lineage>
        <taxon>unclassified sequences</taxon>
        <taxon>metagenomes</taxon>
        <taxon>ecological metagenomes</taxon>
    </lineage>
</organism>